<reference evidence="11" key="1">
    <citation type="submission" date="2014-07" db="EMBL/GenBank/DDBJ databases">
        <authorList>
            <person name="Martin A.A"/>
            <person name="De Silva N."/>
        </authorList>
    </citation>
    <scope>NUCLEOTIDE SEQUENCE</scope>
</reference>
<feature type="binding site" evidence="10">
    <location>
        <position position="173"/>
    </location>
    <ligand>
        <name>ATP</name>
        <dbReference type="ChEBI" id="CHEBI:30616"/>
    </ligand>
</feature>
<dbReference type="InterPro" id="IPR027417">
    <property type="entry name" value="P-loop_NTPase"/>
</dbReference>
<dbReference type="GO" id="GO:0042274">
    <property type="term" value="P:ribosomal small subunit biogenesis"/>
    <property type="evidence" value="ECO:0007669"/>
    <property type="project" value="UniProtKB-UniRule"/>
</dbReference>
<comment type="catalytic activity">
    <reaction evidence="10">
        <text>ATP + H2O = ADP + phosphate + H(+)</text>
        <dbReference type="Rhea" id="RHEA:13065"/>
        <dbReference type="ChEBI" id="CHEBI:15377"/>
        <dbReference type="ChEBI" id="CHEBI:15378"/>
        <dbReference type="ChEBI" id="CHEBI:30616"/>
        <dbReference type="ChEBI" id="CHEBI:43474"/>
        <dbReference type="ChEBI" id="CHEBI:456216"/>
    </reaction>
</comment>
<evidence type="ECO:0000256" key="1">
    <source>
        <dbReference type="ARBA" id="ARBA00000582"/>
    </source>
</evidence>
<dbReference type="Pfam" id="PF13238">
    <property type="entry name" value="AAA_18"/>
    <property type="match status" value="1"/>
</dbReference>
<accession>A0A0K0FPB6</accession>
<feature type="binding site" evidence="10">
    <location>
        <position position="168"/>
    </location>
    <ligand>
        <name>ATP</name>
        <dbReference type="ChEBI" id="CHEBI:30616"/>
    </ligand>
</feature>
<dbReference type="Gene3D" id="3.40.50.300">
    <property type="entry name" value="P-loop containing nucleotide triphosphate hydrolases"/>
    <property type="match status" value="1"/>
</dbReference>
<dbReference type="GO" id="GO:0006364">
    <property type="term" value="P:rRNA processing"/>
    <property type="evidence" value="ECO:0007669"/>
    <property type="project" value="UniProtKB-KW"/>
</dbReference>
<comment type="caution">
    <text evidence="10">Lacks conserved residue(s) required for the propagation of feature annotation.</text>
</comment>
<dbReference type="SUPFAM" id="SSF52540">
    <property type="entry name" value="P-loop containing nucleoside triphosphate hydrolases"/>
    <property type="match status" value="1"/>
</dbReference>
<keyword evidence="9 10" id="KW-0539">Nucleus</keyword>
<keyword evidence="11" id="KW-1185">Reference proteome</keyword>
<keyword evidence="4 10" id="KW-0698">rRNA processing</keyword>
<dbReference type="GO" id="GO:0016887">
    <property type="term" value="F:ATP hydrolysis activity"/>
    <property type="evidence" value="ECO:0007669"/>
    <property type="project" value="UniProtKB-UniRule"/>
</dbReference>
<feature type="binding site" evidence="10">
    <location>
        <position position="266"/>
    </location>
    <ligand>
        <name>ATP</name>
        <dbReference type="ChEBI" id="CHEBI:30616"/>
    </ligand>
</feature>
<keyword evidence="2 10" id="KW-0963">Cytoplasm</keyword>
<comment type="subunit">
    <text evidence="10">Monomer and homodimer. Interacts with small ribosomal subunit protein uS11. Not a structural component of 43S pre-ribosomes, but transiently interacts with them by binding to uS11.</text>
</comment>
<dbReference type="EC" id="2.7.4.3" evidence="10"/>
<keyword evidence="3 10" id="KW-0690">Ribosome biogenesis</keyword>
<comment type="function">
    <text evidence="10">Broad-specificity nucleoside monophosphate (NMP) kinase that catalyzes the reversible transfer of the terminal phosphate group between nucleoside triphosphates and monophosphates. Has also ATPase activity. Involved in the late cytoplasmic maturation steps of the 40S ribosomal particles, specifically 18S rRNA maturation. While NMP activity is not required for ribosome maturation, ATPase activity is. Associates transiently with small ribosomal subunit protein uS11. ATP hydrolysis breaks the interaction with uS11. May temporarily remove uS11 from the ribosome to enable a conformational change of the ribosomal RNA that is needed for the final maturation step of the small ribosomal subunit. Its NMP activity may have a role in nuclear energy homeostasis.</text>
</comment>
<dbReference type="AlphaFoldDB" id="A0A0K0FPB6"/>
<dbReference type="STRING" id="75913.A0A0K0FPB6"/>
<evidence type="ECO:0000313" key="11">
    <source>
        <dbReference type="Proteomes" id="UP000035680"/>
    </source>
</evidence>
<feature type="binding site" evidence="10">
    <location>
        <position position="172"/>
    </location>
    <ligand>
        <name>ATP</name>
        <dbReference type="ChEBI" id="CHEBI:30616"/>
    </ligand>
</feature>
<comment type="similarity">
    <text evidence="10">Belongs to the adenylate kinase family. AK6 subfamily.</text>
</comment>
<keyword evidence="6 10" id="KW-0547">Nucleotide-binding</keyword>
<dbReference type="Proteomes" id="UP000035680">
    <property type="component" value="Unassembled WGS sequence"/>
</dbReference>
<evidence type="ECO:0000256" key="6">
    <source>
        <dbReference type="ARBA" id="ARBA00022741"/>
    </source>
</evidence>
<protein>
    <recommendedName>
        <fullName evidence="10">Adenylate kinase isoenzyme 6 homolog</fullName>
        <shortName evidence="10">AK6</shortName>
        <ecNumber evidence="10">2.7.4.3</ecNumber>
    </recommendedName>
    <alternativeName>
        <fullName evidence="10">Dual activity adenylate kinase/ATPase</fullName>
        <shortName evidence="10">AK/ATPase</shortName>
    </alternativeName>
</protein>
<evidence type="ECO:0000313" key="12">
    <source>
        <dbReference type="WBParaSite" id="SVE_1097100.2"/>
    </source>
</evidence>
<reference evidence="12" key="2">
    <citation type="submission" date="2015-08" db="UniProtKB">
        <authorList>
            <consortium name="WormBaseParasite"/>
        </authorList>
    </citation>
    <scope>IDENTIFICATION</scope>
</reference>
<evidence type="ECO:0000256" key="8">
    <source>
        <dbReference type="ARBA" id="ARBA00022840"/>
    </source>
</evidence>
<evidence type="ECO:0000256" key="10">
    <source>
        <dbReference type="HAMAP-Rule" id="MF_03173"/>
    </source>
</evidence>
<name>A0A0K0FPB6_STRVS</name>
<dbReference type="InterPro" id="IPR019265">
    <property type="entry name" value="RTRAF"/>
</dbReference>
<organism evidence="11 12">
    <name type="scientific">Strongyloides venezuelensis</name>
    <name type="common">Threadworm</name>
    <dbReference type="NCBI Taxonomy" id="75913"/>
    <lineage>
        <taxon>Eukaryota</taxon>
        <taxon>Metazoa</taxon>
        <taxon>Ecdysozoa</taxon>
        <taxon>Nematoda</taxon>
        <taxon>Chromadorea</taxon>
        <taxon>Rhabditida</taxon>
        <taxon>Tylenchina</taxon>
        <taxon>Panagrolaimomorpha</taxon>
        <taxon>Strongyloidoidea</taxon>
        <taxon>Strongyloididae</taxon>
        <taxon>Strongyloides</taxon>
    </lineage>
</organism>
<comment type="catalytic activity">
    <reaction evidence="1 10">
        <text>AMP + ATP = 2 ADP</text>
        <dbReference type="Rhea" id="RHEA:12973"/>
        <dbReference type="ChEBI" id="CHEBI:30616"/>
        <dbReference type="ChEBI" id="CHEBI:456215"/>
        <dbReference type="ChEBI" id="CHEBI:456216"/>
        <dbReference type="EC" id="2.7.4.3"/>
    </reaction>
</comment>
<comment type="subcellular location">
    <subcellularLocation>
        <location evidence="10">Cytoplasm</location>
    </subcellularLocation>
    <subcellularLocation>
        <location evidence="10">Nucleus</location>
    </subcellularLocation>
</comment>
<dbReference type="HAMAP" id="MF_00039">
    <property type="entry name" value="Adenylate_kinase_AK6"/>
    <property type="match status" value="1"/>
</dbReference>
<dbReference type="WBParaSite" id="SVE_1097100.2">
    <property type="protein sequence ID" value="SVE_1097100.2"/>
    <property type="gene ID" value="SVE_1097100"/>
</dbReference>
<keyword evidence="7 10" id="KW-0418">Kinase</keyword>
<evidence type="ECO:0000256" key="7">
    <source>
        <dbReference type="ARBA" id="ARBA00022777"/>
    </source>
</evidence>
<dbReference type="GO" id="GO:0005524">
    <property type="term" value="F:ATP binding"/>
    <property type="evidence" value="ECO:0007669"/>
    <property type="project" value="UniProtKB-KW"/>
</dbReference>
<dbReference type="GO" id="GO:0005737">
    <property type="term" value="C:cytoplasm"/>
    <property type="evidence" value="ECO:0007669"/>
    <property type="project" value="UniProtKB-SubCell"/>
</dbReference>
<dbReference type="PANTHER" id="PTHR12595:SF0">
    <property type="entry name" value="ADENYLATE KINASE ISOENZYME 6"/>
    <property type="match status" value="1"/>
</dbReference>
<dbReference type="InterPro" id="IPR020618">
    <property type="entry name" value="Adenyl_kinase_AK6"/>
</dbReference>
<evidence type="ECO:0000256" key="2">
    <source>
        <dbReference type="ARBA" id="ARBA00022490"/>
    </source>
</evidence>
<keyword evidence="5 10" id="KW-0808">Transferase</keyword>
<feature type="binding site" evidence="10">
    <location>
        <position position="170"/>
    </location>
    <ligand>
        <name>ATP</name>
        <dbReference type="ChEBI" id="CHEBI:30616"/>
    </ligand>
</feature>
<keyword evidence="8 10" id="KW-0067">ATP-binding</keyword>
<evidence type="ECO:0000256" key="5">
    <source>
        <dbReference type="ARBA" id="ARBA00022679"/>
    </source>
</evidence>
<evidence type="ECO:0000256" key="3">
    <source>
        <dbReference type="ARBA" id="ARBA00022517"/>
    </source>
</evidence>
<evidence type="ECO:0000256" key="4">
    <source>
        <dbReference type="ARBA" id="ARBA00022552"/>
    </source>
</evidence>
<proteinExistence type="inferred from homology"/>
<feature type="binding site" evidence="10">
    <location>
        <position position="171"/>
    </location>
    <ligand>
        <name>ATP</name>
        <dbReference type="ChEBI" id="CHEBI:30616"/>
    </ligand>
</feature>
<feature type="region of interest" description="LID" evidence="10">
    <location>
        <begin position="265"/>
        <end position="275"/>
    </location>
</feature>
<evidence type="ECO:0000256" key="9">
    <source>
        <dbReference type="ARBA" id="ARBA00023242"/>
    </source>
</evidence>
<dbReference type="GO" id="GO:0004017">
    <property type="term" value="F:AMP kinase activity"/>
    <property type="evidence" value="ECO:0007669"/>
    <property type="project" value="UniProtKB-UniRule"/>
</dbReference>
<dbReference type="Pfam" id="PF10036">
    <property type="entry name" value="RLL"/>
    <property type="match status" value="1"/>
</dbReference>
<dbReference type="PANTHER" id="PTHR12595">
    <property type="entry name" value="POS9-ACTIVATING FACTOR FAP7-RELATED"/>
    <property type="match status" value="1"/>
</dbReference>
<dbReference type="GO" id="GO:0005634">
    <property type="term" value="C:nucleus"/>
    <property type="evidence" value="ECO:0007669"/>
    <property type="project" value="UniProtKB-SubCell"/>
</dbReference>
<feature type="region of interest" description="NMPbind" evidence="10">
    <location>
        <begin position="188"/>
        <end position="211"/>
    </location>
</feature>
<sequence length="327" mass="37790">MNPLKRKTEMSLSPHDEKIVASELESLAQNLGLPKGTTQDETISILYFYLKNAVAKGQLKKVVERRLKDEKVTIMPVNDVPLGMRTSCDKKIDTLAKIVRLKYLEQSRNIQDSVNEGINKAQALTADPKTNMSLAKYRFTLFFNRNKTKMTQPHQREKVNILVTGTPGVGKTSFCEKLGQDLGFEVLNIGEIVKENQLYSSFDNEYKSYILDEDQLLDFIEDRMNSKEGGIIVDHHGCDFFPERYFNIVIVLRCNNTVLFDRLEKRGYSEKKITENIECEIFSTILEEAKESYAEHRVFELVNETEEEQLENLQKVKNLISKWEEDK</sequence>
<dbReference type="FunFam" id="3.40.50.300:FF:000372">
    <property type="entry name" value="Adenylate kinase isoenzyme 6 homolog"/>
    <property type="match status" value="1"/>
</dbReference>